<accession>A0A5C2S318</accession>
<name>A0A5C2S318_9APHY</name>
<feature type="compositionally biased region" description="Acidic residues" evidence="1">
    <location>
        <begin position="321"/>
        <end position="332"/>
    </location>
</feature>
<dbReference type="Proteomes" id="UP000313359">
    <property type="component" value="Unassembled WGS sequence"/>
</dbReference>
<evidence type="ECO:0000256" key="2">
    <source>
        <dbReference type="SAM" id="Phobius"/>
    </source>
</evidence>
<keyword evidence="4" id="KW-1185">Reference proteome</keyword>
<keyword evidence="2" id="KW-1133">Transmembrane helix</keyword>
<feature type="region of interest" description="Disordered" evidence="1">
    <location>
        <begin position="199"/>
        <end position="227"/>
    </location>
</feature>
<dbReference type="OrthoDB" id="2757612at2759"/>
<keyword evidence="2" id="KW-0472">Membrane</keyword>
<gene>
    <name evidence="3" type="ORF">L227DRAFT_602577</name>
</gene>
<protein>
    <submittedName>
        <fullName evidence="3">Uncharacterized protein</fullName>
    </submittedName>
</protein>
<dbReference type="AlphaFoldDB" id="A0A5C2S318"/>
<proteinExistence type="predicted"/>
<sequence>MSGSESDGSNTFNLISAAIGMLVAIPVVWAIIQSQLPPAKLRRLEETLTETESLLGSVIEEGLLDPMVSVPHFRSQLSTFRSSADRLREQTYMATTLRKQFAAWFGGLSSRLSVLCEQVAGIRARICETSAEARARLSQQDPSHCEPSGRGWRVVVRGLWRRVAALFYRQSRSSTPHVVEDVQSYPGVDSADFGVDQVAHQDPESPKQDNATLPHTSTPVVSGKTAGPIKTSLRKTFRGQKYEMRALARAIYRVDKELASQVVSHPMLAHIMRAANRRRLSISSKVPRTRRSHKSDSLLFCPSTVPETVVLPQACGSSDGSDADSSEEDTLCDEPISA</sequence>
<evidence type="ECO:0000313" key="4">
    <source>
        <dbReference type="Proteomes" id="UP000313359"/>
    </source>
</evidence>
<feature type="compositionally biased region" description="Polar residues" evidence="1">
    <location>
        <begin position="208"/>
        <end position="220"/>
    </location>
</feature>
<evidence type="ECO:0000313" key="3">
    <source>
        <dbReference type="EMBL" id="RPD57214.1"/>
    </source>
</evidence>
<keyword evidence="2" id="KW-0812">Transmembrane</keyword>
<feature type="transmembrane region" description="Helical" evidence="2">
    <location>
        <begin position="12"/>
        <end position="32"/>
    </location>
</feature>
<dbReference type="EMBL" id="ML122282">
    <property type="protein sequence ID" value="RPD57214.1"/>
    <property type="molecule type" value="Genomic_DNA"/>
</dbReference>
<evidence type="ECO:0000256" key="1">
    <source>
        <dbReference type="SAM" id="MobiDB-lite"/>
    </source>
</evidence>
<organism evidence="3 4">
    <name type="scientific">Lentinus tigrinus ALCF2SS1-6</name>
    <dbReference type="NCBI Taxonomy" id="1328759"/>
    <lineage>
        <taxon>Eukaryota</taxon>
        <taxon>Fungi</taxon>
        <taxon>Dikarya</taxon>
        <taxon>Basidiomycota</taxon>
        <taxon>Agaricomycotina</taxon>
        <taxon>Agaricomycetes</taxon>
        <taxon>Polyporales</taxon>
        <taxon>Polyporaceae</taxon>
        <taxon>Lentinus</taxon>
    </lineage>
</organism>
<reference evidence="3" key="1">
    <citation type="journal article" date="2018" name="Genome Biol. Evol.">
        <title>Genomics and development of Lentinus tigrinus, a white-rot wood-decaying mushroom with dimorphic fruiting bodies.</title>
        <authorList>
            <person name="Wu B."/>
            <person name="Xu Z."/>
            <person name="Knudson A."/>
            <person name="Carlson A."/>
            <person name="Chen N."/>
            <person name="Kovaka S."/>
            <person name="LaButti K."/>
            <person name="Lipzen A."/>
            <person name="Pennachio C."/>
            <person name="Riley R."/>
            <person name="Schakwitz W."/>
            <person name="Umezawa K."/>
            <person name="Ohm R.A."/>
            <person name="Grigoriev I.V."/>
            <person name="Nagy L.G."/>
            <person name="Gibbons J."/>
            <person name="Hibbett D."/>
        </authorList>
    </citation>
    <scope>NUCLEOTIDE SEQUENCE [LARGE SCALE GENOMIC DNA]</scope>
    <source>
        <strain evidence="3">ALCF2SS1-6</strain>
    </source>
</reference>
<feature type="region of interest" description="Disordered" evidence="1">
    <location>
        <begin position="312"/>
        <end position="338"/>
    </location>
</feature>